<dbReference type="Proteomes" id="UP000271889">
    <property type="component" value="Unassembled WGS sequence"/>
</dbReference>
<keyword evidence="2" id="KW-0732">Signal</keyword>
<evidence type="ECO:0000313" key="4">
    <source>
        <dbReference type="Proteomes" id="UP000271889"/>
    </source>
</evidence>
<sequence length="149" mass="15328">MRFVLLFLLIDTACAGYAPSQNSGYEMAEVLQPGPPVPPSAQGGDQQAYNTDVGAGVGKPRLNGRASAAGTTIGSYGIMQYISLNGLGPGFVPKTPGSNGNGFLSGGTGSNGGNGNGIPVLGNYNAAAETGTGYKNRRRLLYRLHRVQH</sequence>
<feature type="signal peptide" evidence="2">
    <location>
        <begin position="1"/>
        <end position="15"/>
    </location>
</feature>
<dbReference type="EMBL" id="UYRV01006517">
    <property type="protein sequence ID" value="VDK53732.1"/>
    <property type="molecule type" value="Genomic_DNA"/>
</dbReference>
<organism evidence="3 4">
    <name type="scientific">Cylicostephanus goldi</name>
    <name type="common">Nematode worm</name>
    <dbReference type="NCBI Taxonomy" id="71465"/>
    <lineage>
        <taxon>Eukaryota</taxon>
        <taxon>Metazoa</taxon>
        <taxon>Ecdysozoa</taxon>
        <taxon>Nematoda</taxon>
        <taxon>Chromadorea</taxon>
        <taxon>Rhabditida</taxon>
        <taxon>Rhabditina</taxon>
        <taxon>Rhabditomorpha</taxon>
        <taxon>Strongyloidea</taxon>
        <taxon>Strongylidae</taxon>
        <taxon>Cylicostephanus</taxon>
    </lineage>
</organism>
<dbReference type="AlphaFoldDB" id="A0A3P6QTK0"/>
<accession>A0A3P6QTK0</accession>
<evidence type="ECO:0000256" key="2">
    <source>
        <dbReference type="SAM" id="SignalP"/>
    </source>
</evidence>
<evidence type="ECO:0000313" key="3">
    <source>
        <dbReference type="EMBL" id="VDK53732.1"/>
    </source>
</evidence>
<gene>
    <name evidence="3" type="ORF">CGOC_LOCUS2771</name>
</gene>
<evidence type="ECO:0000256" key="1">
    <source>
        <dbReference type="SAM" id="MobiDB-lite"/>
    </source>
</evidence>
<feature type="region of interest" description="Disordered" evidence="1">
    <location>
        <begin position="28"/>
        <end position="48"/>
    </location>
</feature>
<keyword evidence="4" id="KW-1185">Reference proteome</keyword>
<proteinExistence type="predicted"/>
<feature type="chain" id="PRO_5018039378" evidence="2">
    <location>
        <begin position="16"/>
        <end position="149"/>
    </location>
</feature>
<reference evidence="3 4" key="1">
    <citation type="submission" date="2018-11" db="EMBL/GenBank/DDBJ databases">
        <authorList>
            <consortium name="Pathogen Informatics"/>
        </authorList>
    </citation>
    <scope>NUCLEOTIDE SEQUENCE [LARGE SCALE GENOMIC DNA]</scope>
</reference>
<name>A0A3P6QTK0_CYLGO</name>
<protein>
    <submittedName>
        <fullName evidence="3">Uncharacterized protein</fullName>
    </submittedName>
</protein>